<dbReference type="Gene3D" id="1.10.150.130">
    <property type="match status" value="1"/>
</dbReference>
<dbReference type="Pfam" id="PF00589">
    <property type="entry name" value="Phage_integrase"/>
    <property type="match status" value="1"/>
</dbReference>
<comment type="caution">
    <text evidence="6">The sequence shown here is derived from an EMBL/GenBank/DDBJ whole genome shotgun (WGS) entry which is preliminary data.</text>
</comment>
<dbReference type="GO" id="GO:0015074">
    <property type="term" value="P:DNA integration"/>
    <property type="evidence" value="ECO:0007669"/>
    <property type="project" value="UniProtKB-KW"/>
</dbReference>
<dbReference type="GO" id="GO:0003677">
    <property type="term" value="F:DNA binding"/>
    <property type="evidence" value="ECO:0007669"/>
    <property type="project" value="UniProtKB-KW"/>
</dbReference>
<dbReference type="PANTHER" id="PTHR30629">
    <property type="entry name" value="PROPHAGE INTEGRASE"/>
    <property type="match status" value="1"/>
</dbReference>
<dbReference type="PROSITE" id="PS51898">
    <property type="entry name" value="TYR_RECOMBINASE"/>
    <property type="match status" value="1"/>
</dbReference>
<accession>N8XPF5</accession>
<dbReference type="InterPro" id="IPR010998">
    <property type="entry name" value="Integrase_recombinase_N"/>
</dbReference>
<evidence type="ECO:0000256" key="1">
    <source>
        <dbReference type="ARBA" id="ARBA00008857"/>
    </source>
</evidence>
<evidence type="ECO:0000256" key="3">
    <source>
        <dbReference type="ARBA" id="ARBA00023125"/>
    </source>
</evidence>
<evidence type="ECO:0000256" key="4">
    <source>
        <dbReference type="ARBA" id="ARBA00023172"/>
    </source>
</evidence>
<comment type="similarity">
    <text evidence="1">Belongs to the 'phage' integrase family.</text>
</comment>
<evidence type="ECO:0000313" key="6">
    <source>
        <dbReference type="EMBL" id="ENV08940.1"/>
    </source>
</evidence>
<keyword evidence="4" id="KW-0233">DNA recombination</keyword>
<name>N8XPF5_9GAMM</name>
<evidence type="ECO:0000256" key="2">
    <source>
        <dbReference type="ARBA" id="ARBA00022908"/>
    </source>
</evidence>
<dbReference type="STRING" id="1144672.F966_02585"/>
<dbReference type="HOGENOM" id="CLU_027562_0_4_6"/>
<dbReference type="InterPro" id="IPR050808">
    <property type="entry name" value="Phage_Integrase"/>
</dbReference>
<dbReference type="InterPro" id="IPR013762">
    <property type="entry name" value="Integrase-like_cat_sf"/>
</dbReference>
<dbReference type="Gene3D" id="3.30.160.390">
    <property type="entry name" value="Integrase, DNA-binding domain"/>
    <property type="match status" value="1"/>
</dbReference>
<dbReference type="InterPro" id="IPR025166">
    <property type="entry name" value="Integrase_DNA_bind_dom"/>
</dbReference>
<reference evidence="6 7" key="1">
    <citation type="submission" date="2013-02" db="EMBL/GenBank/DDBJ databases">
        <title>The Genome Sequence of Acinetobacter sp. CIP 56.2.</title>
        <authorList>
            <consortium name="The Broad Institute Genome Sequencing Platform"/>
            <consortium name="The Broad Institute Genome Sequencing Center for Infectious Disease"/>
            <person name="Cerqueira G."/>
            <person name="Feldgarden M."/>
            <person name="Courvalin P."/>
            <person name="Perichon B."/>
            <person name="Grillot-Courvalin C."/>
            <person name="Clermont D."/>
            <person name="Rocha E."/>
            <person name="Yoon E.-J."/>
            <person name="Nemec A."/>
            <person name="Walker B."/>
            <person name="Young S.K."/>
            <person name="Zeng Q."/>
            <person name="Gargeya S."/>
            <person name="Fitzgerald M."/>
            <person name="Haas B."/>
            <person name="Abouelleil A."/>
            <person name="Alvarado L."/>
            <person name="Arachchi H.M."/>
            <person name="Berlin A.M."/>
            <person name="Chapman S.B."/>
            <person name="Dewar J."/>
            <person name="Goldberg J."/>
            <person name="Griggs A."/>
            <person name="Gujja S."/>
            <person name="Hansen M."/>
            <person name="Howarth C."/>
            <person name="Imamovic A."/>
            <person name="Larimer J."/>
            <person name="McCowan C."/>
            <person name="Murphy C."/>
            <person name="Neiman D."/>
            <person name="Pearson M."/>
            <person name="Priest M."/>
            <person name="Roberts A."/>
            <person name="Saif S."/>
            <person name="Shea T."/>
            <person name="Sisk P."/>
            <person name="Sykes S."/>
            <person name="Wortman J."/>
            <person name="Nusbaum C."/>
            <person name="Birren B."/>
        </authorList>
    </citation>
    <scope>NUCLEOTIDE SEQUENCE [LARGE SCALE GENOMIC DNA]</scope>
    <source>
        <strain evidence="6 7">CIP 56.2</strain>
    </source>
</reference>
<dbReference type="PATRIC" id="fig|1144672.3.peg.2480"/>
<dbReference type="InterPro" id="IPR038488">
    <property type="entry name" value="Integrase_DNA-bd_sf"/>
</dbReference>
<gene>
    <name evidence="6" type="ORF">F966_02585</name>
</gene>
<dbReference type="Pfam" id="PF22022">
    <property type="entry name" value="Phage_int_M"/>
    <property type="match status" value="1"/>
</dbReference>
<dbReference type="Gene3D" id="1.10.443.10">
    <property type="entry name" value="Intergrase catalytic core"/>
    <property type="match status" value="1"/>
</dbReference>
<dbReference type="RefSeq" id="WP_004805754.1">
    <property type="nucleotide sequence ID" value="NZ_KB849440.1"/>
</dbReference>
<dbReference type="CDD" id="cd00801">
    <property type="entry name" value="INT_P4_C"/>
    <property type="match status" value="1"/>
</dbReference>
<keyword evidence="2" id="KW-0229">DNA integration</keyword>
<dbReference type="InterPro" id="IPR011010">
    <property type="entry name" value="DNA_brk_join_enz"/>
</dbReference>
<organism evidence="6 7">
    <name type="scientific">Acinetobacter higginsii</name>
    <dbReference type="NCBI Taxonomy" id="70347"/>
    <lineage>
        <taxon>Bacteria</taxon>
        <taxon>Pseudomonadati</taxon>
        <taxon>Pseudomonadota</taxon>
        <taxon>Gammaproteobacteria</taxon>
        <taxon>Moraxellales</taxon>
        <taxon>Moraxellaceae</taxon>
        <taxon>Acinetobacter</taxon>
    </lineage>
</organism>
<dbReference type="Proteomes" id="UP000013209">
    <property type="component" value="Unassembled WGS sequence"/>
</dbReference>
<dbReference type="GO" id="GO:0006310">
    <property type="term" value="P:DNA recombination"/>
    <property type="evidence" value="ECO:0007669"/>
    <property type="project" value="UniProtKB-KW"/>
</dbReference>
<feature type="domain" description="Tyr recombinase" evidence="5">
    <location>
        <begin position="202"/>
        <end position="390"/>
    </location>
</feature>
<dbReference type="AlphaFoldDB" id="N8XPF5"/>
<dbReference type="Pfam" id="PF13356">
    <property type="entry name" value="Arm-DNA-bind_3"/>
    <property type="match status" value="1"/>
</dbReference>
<dbReference type="eggNOG" id="COG0582">
    <property type="taxonomic scope" value="Bacteria"/>
</dbReference>
<dbReference type="EMBL" id="APPH01000010">
    <property type="protein sequence ID" value="ENV08940.1"/>
    <property type="molecule type" value="Genomic_DNA"/>
</dbReference>
<keyword evidence="3" id="KW-0238">DNA-binding</keyword>
<evidence type="ECO:0000259" key="5">
    <source>
        <dbReference type="PROSITE" id="PS51898"/>
    </source>
</evidence>
<evidence type="ECO:0000313" key="7">
    <source>
        <dbReference type="Proteomes" id="UP000013209"/>
    </source>
</evidence>
<sequence length="407" mass="47552">MALTESWLKAQLGRDRDKLEEFSDRDAMGVRITPKGKVIFQLRYRYNGKQHRLDLGSYPNITLKEARLESDRLRALLEKGHDPKQVRLKELSSIQNAYTFEKLFSEWYEKFCFPNKASHHDIKRSFEIYVLPKFGSQNSDDITAYQWISLLEDVVRHSPSIAARLLLNANQCLKWGGKRGIVTTNHLANVSAKHDLRIEKNVKERALSDYEIHISFDALKNTRMAEKNKLFLTMLLVYGCRVGELKLAKKSDFDFEKNIWSVPAANHKTGKKTKKPLIRPITENIKPYLMQVMKLSPESVYLFTADGSDQPLGESSHLTMPYNIFQWLKRHKGIEIQHWSVHDLRRTMRTNMSTIAQPHVCEIMLGHALPKIWGTYDKHDYLDEQYEAYTKWVERLENIWIDETLAN</sequence>
<dbReference type="PANTHER" id="PTHR30629:SF2">
    <property type="entry name" value="PROPHAGE INTEGRASE INTS-RELATED"/>
    <property type="match status" value="1"/>
</dbReference>
<proteinExistence type="inferred from homology"/>
<dbReference type="SUPFAM" id="SSF56349">
    <property type="entry name" value="DNA breaking-rejoining enzymes"/>
    <property type="match status" value="1"/>
</dbReference>
<dbReference type="InterPro" id="IPR053876">
    <property type="entry name" value="Phage_int_M"/>
</dbReference>
<protein>
    <recommendedName>
        <fullName evidence="5">Tyr recombinase domain-containing protein</fullName>
    </recommendedName>
</protein>
<dbReference type="InterPro" id="IPR002104">
    <property type="entry name" value="Integrase_catalytic"/>
</dbReference>